<protein>
    <submittedName>
        <fullName evidence="1">Uncharacterized protein</fullName>
    </submittedName>
</protein>
<dbReference type="AlphaFoldDB" id="A0A0E9P6Y4"/>
<reference evidence="1" key="2">
    <citation type="journal article" date="2015" name="Fish Shellfish Immunol.">
        <title>Early steps in the European eel (Anguilla anguilla)-Vibrio vulnificus interaction in the gills: Role of the RtxA13 toxin.</title>
        <authorList>
            <person name="Callol A."/>
            <person name="Pajuelo D."/>
            <person name="Ebbesson L."/>
            <person name="Teles M."/>
            <person name="MacKenzie S."/>
            <person name="Amaro C."/>
        </authorList>
    </citation>
    <scope>NUCLEOTIDE SEQUENCE</scope>
</reference>
<sequence>MVGEKGHKGLLILTEKIKTKC</sequence>
<organism evidence="1">
    <name type="scientific">Anguilla anguilla</name>
    <name type="common">European freshwater eel</name>
    <name type="synonym">Muraena anguilla</name>
    <dbReference type="NCBI Taxonomy" id="7936"/>
    <lineage>
        <taxon>Eukaryota</taxon>
        <taxon>Metazoa</taxon>
        <taxon>Chordata</taxon>
        <taxon>Craniata</taxon>
        <taxon>Vertebrata</taxon>
        <taxon>Euteleostomi</taxon>
        <taxon>Actinopterygii</taxon>
        <taxon>Neopterygii</taxon>
        <taxon>Teleostei</taxon>
        <taxon>Anguilliformes</taxon>
        <taxon>Anguillidae</taxon>
        <taxon>Anguilla</taxon>
    </lineage>
</organism>
<dbReference type="EMBL" id="GBXM01108802">
    <property type="protein sequence ID" value="JAG99774.1"/>
    <property type="molecule type" value="Transcribed_RNA"/>
</dbReference>
<evidence type="ECO:0000313" key="1">
    <source>
        <dbReference type="EMBL" id="JAG99774.1"/>
    </source>
</evidence>
<accession>A0A0E9P6Y4</accession>
<name>A0A0E9P6Y4_ANGAN</name>
<reference evidence="1" key="1">
    <citation type="submission" date="2014-11" db="EMBL/GenBank/DDBJ databases">
        <authorList>
            <person name="Amaro Gonzalez C."/>
        </authorList>
    </citation>
    <scope>NUCLEOTIDE SEQUENCE</scope>
</reference>
<proteinExistence type="predicted"/>